<proteinExistence type="predicted"/>
<dbReference type="AlphaFoldDB" id="A0A1H6F6D4"/>
<keyword evidence="2" id="KW-1185">Reference proteome</keyword>
<organism evidence="1 2">
    <name type="scientific">Candidatus Venteria ishoeyi</name>
    <dbReference type="NCBI Taxonomy" id="1899563"/>
    <lineage>
        <taxon>Bacteria</taxon>
        <taxon>Pseudomonadati</taxon>
        <taxon>Pseudomonadota</taxon>
        <taxon>Gammaproteobacteria</taxon>
        <taxon>Thiotrichales</taxon>
        <taxon>Thiotrichaceae</taxon>
        <taxon>Venteria</taxon>
    </lineage>
</organism>
<evidence type="ECO:0000313" key="2">
    <source>
        <dbReference type="Proteomes" id="UP000236724"/>
    </source>
</evidence>
<dbReference type="EMBL" id="FMSV02000156">
    <property type="protein sequence ID" value="SEH05093.1"/>
    <property type="molecule type" value="Genomic_DNA"/>
</dbReference>
<reference evidence="1 2" key="1">
    <citation type="submission" date="2016-10" db="EMBL/GenBank/DDBJ databases">
        <authorList>
            <person name="de Groot N.N."/>
        </authorList>
    </citation>
    <scope>NUCLEOTIDE SEQUENCE [LARGE SCALE GENOMIC DNA]</scope>
    <source>
        <strain evidence="1">MBHS1</strain>
    </source>
</reference>
<gene>
    <name evidence="1" type="ORF">MBHS_00946</name>
</gene>
<dbReference type="Proteomes" id="UP000236724">
    <property type="component" value="Unassembled WGS sequence"/>
</dbReference>
<sequence>MHERTSSELSILDGTSITSIEVRETACEIGYILLFLFLPHKCIDHACHLSSGDLFSCISVTISEGKIIFERMVEVSHVPLSRGFLCSDAIGFVDDLESFGIVDIIGWSKFSIIVSFNNSKIFCSTNISSEPLVFDIWKTPFLSFHVLCLYGF</sequence>
<protein>
    <submittedName>
        <fullName evidence="1">Uncharacterized protein</fullName>
    </submittedName>
</protein>
<evidence type="ECO:0000313" key="1">
    <source>
        <dbReference type="EMBL" id="SEH05093.1"/>
    </source>
</evidence>
<name>A0A1H6F6D4_9GAMM</name>
<accession>A0A1H6F6D4</accession>